<evidence type="ECO:0000256" key="1">
    <source>
        <dbReference type="ARBA" id="ARBA00010574"/>
    </source>
</evidence>
<dbReference type="InterPro" id="IPR004394">
    <property type="entry name" value="Iojap/RsfS/C7orf30"/>
</dbReference>
<dbReference type="EMBL" id="HBHR01018821">
    <property type="protein sequence ID" value="CAD9870219.1"/>
    <property type="molecule type" value="Transcribed_RNA"/>
</dbReference>
<name>A0A7S2Y0E5_9STRA</name>
<dbReference type="PANTHER" id="PTHR21043:SF0">
    <property type="entry name" value="MITOCHONDRIAL ASSEMBLY OF RIBOSOMAL LARGE SUBUNIT PROTEIN 1"/>
    <property type="match status" value="1"/>
</dbReference>
<dbReference type="HAMAP" id="MF_01477">
    <property type="entry name" value="Iojap_RsfS"/>
    <property type="match status" value="1"/>
</dbReference>
<dbReference type="GO" id="GO:0017148">
    <property type="term" value="P:negative regulation of translation"/>
    <property type="evidence" value="ECO:0007669"/>
    <property type="project" value="TreeGrafter"/>
</dbReference>
<dbReference type="Gene3D" id="3.30.460.10">
    <property type="entry name" value="Beta Polymerase, domain 2"/>
    <property type="match status" value="1"/>
</dbReference>
<comment type="similarity">
    <text evidence="1">Belongs to the Iojap/RsfS family.</text>
</comment>
<dbReference type="NCBIfam" id="TIGR00090">
    <property type="entry name" value="rsfS_iojap_ybeB"/>
    <property type="match status" value="1"/>
</dbReference>
<feature type="signal peptide" evidence="2">
    <location>
        <begin position="1"/>
        <end position="23"/>
    </location>
</feature>
<organism evidence="3">
    <name type="scientific">Fibrocapsa japonica</name>
    <dbReference type="NCBI Taxonomy" id="94617"/>
    <lineage>
        <taxon>Eukaryota</taxon>
        <taxon>Sar</taxon>
        <taxon>Stramenopiles</taxon>
        <taxon>Ochrophyta</taxon>
        <taxon>Raphidophyceae</taxon>
        <taxon>Chattonellales</taxon>
        <taxon>Chattonellaceae</taxon>
        <taxon>Fibrocapsa</taxon>
    </lineage>
</organism>
<dbReference type="Pfam" id="PF02410">
    <property type="entry name" value="RsfS"/>
    <property type="match status" value="1"/>
</dbReference>
<proteinExistence type="inferred from homology"/>
<dbReference type="InterPro" id="IPR043519">
    <property type="entry name" value="NT_sf"/>
</dbReference>
<keyword evidence="2" id="KW-0732">Signal</keyword>
<protein>
    <recommendedName>
        <fullName evidence="4">Ribosomal silencing factor RsfS</fullName>
    </recommendedName>
</protein>
<gene>
    <name evidence="3" type="ORF">FJAP1339_LOCUS9536</name>
</gene>
<evidence type="ECO:0008006" key="4">
    <source>
        <dbReference type="Google" id="ProtNLM"/>
    </source>
</evidence>
<dbReference type="GO" id="GO:0043023">
    <property type="term" value="F:ribosomal large subunit binding"/>
    <property type="evidence" value="ECO:0007669"/>
    <property type="project" value="TreeGrafter"/>
</dbReference>
<dbReference type="AlphaFoldDB" id="A0A7S2Y0E5"/>
<feature type="chain" id="PRO_5030984723" description="Ribosomal silencing factor RsfS" evidence="2">
    <location>
        <begin position="24"/>
        <end position="220"/>
    </location>
</feature>
<dbReference type="SUPFAM" id="SSF81301">
    <property type="entry name" value="Nucleotidyltransferase"/>
    <property type="match status" value="1"/>
</dbReference>
<accession>A0A7S2Y0E5</accession>
<evidence type="ECO:0000256" key="2">
    <source>
        <dbReference type="SAM" id="SignalP"/>
    </source>
</evidence>
<dbReference type="PANTHER" id="PTHR21043">
    <property type="entry name" value="IOJAP SUPERFAMILY ORTHOLOG"/>
    <property type="match status" value="1"/>
</dbReference>
<dbReference type="GO" id="GO:0090071">
    <property type="term" value="P:negative regulation of ribosome biogenesis"/>
    <property type="evidence" value="ECO:0007669"/>
    <property type="project" value="TreeGrafter"/>
</dbReference>
<sequence>MSFHRIHSMIWLGVLLIVQNSNAFLLNTRTRAFTTTTVTKTSHKAQPSMMSKTNERLDRFKDYMPQASGELDLDPPEYPVELDPTLPEVLTIVKAGDMRKAQNIKAIRVSSLTVQMSFLVVMSGTSRPQNQAISRAIVDDMEEVHGLRPREPHEGTADSGWMLLDYGDIVVHIMTPKSRAFYDIEGFWGKGEPVDLSGVVLPNTAAETADSQEPADPFWS</sequence>
<evidence type="ECO:0000313" key="3">
    <source>
        <dbReference type="EMBL" id="CAD9870219.1"/>
    </source>
</evidence>
<reference evidence="3" key="1">
    <citation type="submission" date="2021-01" db="EMBL/GenBank/DDBJ databases">
        <authorList>
            <person name="Corre E."/>
            <person name="Pelletier E."/>
            <person name="Niang G."/>
            <person name="Scheremetjew M."/>
            <person name="Finn R."/>
            <person name="Kale V."/>
            <person name="Holt S."/>
            <person name="Cochrane G."/>
            <person name="Meng A."/>
            <person name="Brown T."/>
            <person name="Cohen L."/>
        </authorList>
    </citation>
    <scope>NUCLEOTIDE SEQUENCE</scope>
    <source>
        <strain evidence="3">CCMP1661</strain>
    </source>
</reference>